<keyword evidence="3" id="KW-0396">Initiation factor</keyword>
<dbReference type="GO" id="GO:0034587">
    <property type="term" value="P:piRNA processing"/>
    <property type="evidence" value="ECO:0007669"/>
    <property type="project" value="UniProtKB-ARBA"/>
</dbReference>
<dbReference type="STRING" id="610380.E2C544"/>
<dbReference type="Gene3D" id="3.30.420.10">
    <property type="entry name" value="Ribonuclease H-like superfamily/Ribonuclease H"/>
    <property type="match status" value="1"/>
</dbReference>
<feature type="domain" description="PAZ" evidence="1">
    <location>
        <begin position="70"/>
        <end position="167"/>
    </location>
</feature>
<gene>
    <name evidence="3" type="ORF">EAI_12666</name>
</gene>
<feature type="domain" description="Piwi" evidence="2">
    <location>
        <begin position="330"/>
        <end position="622"/>
    </location>
</feature>
<dbReference type="OrthoDB" id="10252740at2759"/>
<evidence type="ECO:0000313" key="3">
    <source>
        <dbReference type="EMBL" id="EFN76952.1"/>
    </source>
</evidence>
<dbReference type="PROSITE" id="PS50822">
    <property type="entry name" value="PIWI"/>
    <property type="match status" value="1"/>
</dbReference>
<reference evidence="3 4" key="1">
    <citation type="journal article" date="2010" name="Science">
        <title>Genomic comparison of the ants Camponotus floridanus and Harpegnathos saltator.</title>
        <authorList>
            <person name="Bonasio R."/>
            <person name="Zhang G."/>
            <person name="Ye C."/>
            <person name="Mutti N.S."/>
            <person name="Fang X."/>
            <person name="Qin N."/>
            <person name="Donahue G."/>
            <person name="Yang P."/>
            <person name="Li Q."/>
            <person name="Li C."/>
            <person name="Zhang P."/>
            <person name="Huang Z."/>
            <person name="Berger S.L."/>
            <person name="Reinberg D."/>
            <person name="Wang J."/>
            <person name="Liebig J."/>
        </authorList>
    </citation>
    <scope>NUCLEOTIDE SEQUENCE [LARGE SCALE GENOMIC DNA]</scope>
    <source>
        <strain evidence="3 4">R22 G/1</strain>
    </source>
</reference>
<dbReference type="CDD" id="cd02846">
    <property type="entry name" value="PAZ_argonaute_like"/>
    <property type="match status" value="1"/>
</dbReference>
<dbReference type="SUPFAM" id="SSF53098">
    <property type="entry name" value="Ribonuclease H-like"/>
    <property type="match status" value="1"/>
</dbReference>
<dbReference type="InParanoid" id="E2C544"/>
<dbReference type="InterPro" id="IPR032472">
    <property type="entry name" value="ArgoL2"/>
</dbReference>
<protein>
    <submittedName>
        <fullName evidence="3">Eukaryotic translation initiation factor 2C 2</fullName>
    </submittedName>
</protein>
<dbReference type="GO" id="GO:0003743">
    <property type="term" value="F:translation initiation factor activity"/>
    <property type="evidence" value="ECO:0007669"/>
    <property type="project" value="UniProtKB-KW"/>
</dbReference>
<dbReference type="Pfam" id="PF02170">
    <property type="entry name" value="PAZ"/>
    <property type="match status" value="1"/>
</dbReference>
<accession>E2C544</accession>
<dbReference type="InterPro" id="IPR003165">
    <property type="entry name" value="Piwi"/>
</dbReference>
<dbReference type="AlphaFoldDB" id="E2C544"/>
<dbReference type="PROSITE" id="PS50821">
    <property type="entry name" value="PAZ"/>
    <property type="match status" value="1"/>
</dbReference>
<dbReference type="SUPFAM" id="SSF101690">
    <property type="entry name" value="PAZ domain"/>
    <property type="match status" value="1"/>
</dbReference>
<keyword evidence="3" id="KW-0648">Protein biosynthesis</keyword>
<dbReference type="InterPro" id="IPR003100">
    <property type="entry name" value="PAZ_dom"/>
</dbReference>
<evidence type="ECO:0000259" key="1">
    <source>
        <dbReference type="PROSITE" id="PS50821"/>
    </source>
</evidence>
<dbReference type="OMA" id="TEICHYK"/>
<dbReference type="InterPro" id="IPR036397">
    <property type="entry name" value="RNaseH_sf"/>
</dbReference>
<evidence type="ECO:0000313" key="4">
    <source>
        <dbReference type="Proteomes" id="UP000008237"/>
    </source>
</evidence>
<evidence type="ECO:0000259" key="2">
    <source>
        <dbReference type="PROSITE" id="PS50822"/>
    </source>
</evidence>
<name>E2C544_HARSA</name>
<dbReference type="Gene3D" id="2.170.260.10">
    <property type="entry name" value="paz domain"/>
    <property type="match status" value="1"/>
</dbReference>
<dbReference type="Pfam" id="PF02171">
    <property type="entry name" value="Piwi"/>
    <property type="match status" value="1"/>
</dbReference>
<dbReference type="EMBL" id="GL452737">
    <property type="protein sequence ID" value="EFN76952.1"/>
    <property type="molecule type" value="Genomic_DNA"/>
</dbReference>
<dbReference type="InterPro" id="IPR012337">
    <property type="entry name" value="RNaseH-like_sf"/>
</dbReference>
<dbReference type="CDD" id="cd04657">
    <property type="entry name" value="Piwi_ago-like"/>
    <property type="match status" value="1"/>
</dbReference>
<dbReference type="Proteomes" id="UP000008237">
    <property type="component" value="Unassembled WGS sequence"/>
</dbReference>
<dbReference type="PANTHER" id="PTHR22891">
    <property type="entry name" value="EUKARYOTIC TRANSLATION INITIATION FACTOR 2C"/>
    <property type="match status" value="1"/>
</dbReference>
<organism evidence="4">
    <name type="scientific">Harpegnathos saltator</name>
    <name type="common">Jerdon's jumping ant</name>
    <dbReference type="NCBI Taxonomy" id="610380"/>
    <lineage>
        <taxon>Eukaryota</taxon>
        <taxon>Metazoa</taxon>
        <taxon>Ecdysozoa</taxon>
        <taxon>Arthropoda</taxon>
        <taxon>Hexapoda</taxon>
        <taxon>Insecta</taxon>
        <taxon>Pterygota</taxon>
        <taxon>Neoptera</taxon>
        <taxon>Endopterygota</taxon>
        <taxon>Hymenoptera</taxon>
        <taxon>Apocrita</taxon>
        <taxon>Aculeata</taxon>
        <taxon>Formicoidea</taxon>
        <taxon>Formicidae</taxon>
        <taxon>Ponerinae</taxon>
        <taxon>Ponerini</taxon>
        <taxon>Harpegnathos</taxon>
    </lineage>
</organism>
<dbReference type="InterPro" id="IPR036085">
    <property type="entry name" value="PAZ_dom_sf"/>
</dbReference>
<dbReference type="Pfam" id="PF16488">
    <property type="entry name" value="ArgoL2"/>
    <property type="match status" value="1"/>
</dbReference>
<proteinExistence type="predicted"/>
<dbReference type="Gene3D" id="3.40.50.2300">
    <property type="match status" value="1"/>
</dbReference>
<sequence>MGWMTNMRPGISEELLKQNSIQVLDIILRHEASSRFLTIGRSLFPKTENGNGAARKKKEGGSGGKVLEVRTGTFLSAQICWKPLLNVDVIYKLPNAPSSKRTYLVLQLSDNAHKKIELKNKNEKCTIVEYFKRYKNCLLQHPWLPCLQVGKRELEIYLPAEYCQIAVNQPFKKKLDDSQRSDMIKETVMSPDKHRNKIHEVLNEININKSPVLRNEFNVKVSTEMKKVDARILSTPSLQYKVQLSNVGEGKWICRDLREARNLENNSWTIITIVNQKIQEHYVQNFIQNLRDNGREIGMNIGQERWNGHNRCVNMYKLEEYFRNNKNMRLIIAIIPNKGDEVYAEVKRCSELVSSVLTQCVKLNNITRLKPSTVRNILIKVNAKLNGLNYVFNRIPYCMKNTSCMIVGADVSHPAPEASADTCSIAAVVASYDDSAFRYNVAIRTQDARQERIQDLTEIMSQHINYYIRKTKTLPKRIIFYRDGVSEGQISTDLEKEIGEIKTAFFQNKLKYPNFQPELTFLIVQKRHHVRLFLPKMDVKNVEPGTIVDTEITHPNHIDFYLVSHKSIRGTARPTKYRCVCNESSFTEDQIEELTFYLCHMYARCTQSVSYPAPTYYAHKAAARGKLLAPRVQYAPGDNREKGKRLEANFCLELPMYFI</sequence>
<keyword evidence="4" id="KW-1185">Reference proteome</keyword>
<dbReference type="GO" id="GO:0003723">
    <property type="term" value="F:RNA binding"/>
    <property type="evidence" value="ECO:0007669"/>
    <property type="project" value="InterPro"/>
</dbReference>
<dbReference type="SMART" id="SM00950">
    <property type="entry name" value="Piwi"/>
    <property type="match status" value="1"/>
</dbReference>
<dbReference type="InterPro" id="IPR045246">
    <property type="entry name" value="Piwi_ago-like"/>
</dbReference>